<evidence type="ECO:0000313" key="1">
    <source>
        <dbReference type="EMBL" id="QHT77112.1"/>
    </source>
</evidence>
<name>A0A6C0H940_9ZZZZ</name>
<proteinExistence type="predicted"/>
<dbReference type="AlphaFoldDB" id="A0A6C0H940"/>
<accession>A0A6C0H940</accession>
<reference evidence="1" key="1">
    <citation type="journal article" date="2020" name="Nature">
        <title>Giant virus diversity and host interactions through global metagenomics.</title>
        <authorList>
            <person name="Schulz F."/>
            <person name="Roux S."/>
            <person name="Paez-Espino D."/>
            <person name="Jungbluth S."/>
            <person name="Walsh D.A."/>
            <person name="Denef V.J."/>
            <person name="McMahon K.D."/>
            <person name="Konstantinidis K.T."/>
            <person name="Eloe-Fadrosh E.A."/>
            <person name="Kyrpides N.C."/>
            <person name="Woyke T."/>
        </authorList>
    </citation>
    <scope>NUCLEOTIDE SEQUENCE</scope>
    <source>
        <strain evidence="1">GVMAG-M-3300023179-86</strain>
    </source>
</reference>
<sequence>MRVIILFLLSIPLYECFHFLRRPKNTKSYYCLDPNSKIQGNQDKNNSGGETQTRESAILKTDPNKKKLSYKYTFKGSGMDERYSTNTDNETNYQIQMEKLAKFSYQMKLLKKLESNKIAEPCKLEAINEYNYLFEKRKYLTNIESGGLYNSWDDPDV</sequence>
<organism evidence="1">
    <name type="scientific">viral metagenome</name>
    <dbReference type="NCBI Taxonomy" id="1070528"/>
    <lineage>
        <taxon>unclassified sequences</taxon>
        <taxon>metagenomes</taxon>
        <taxon>organismal metagenomes</taxon>
    </lineage>
</organism>
<protein>
    <submittedName>
        <fullName evidence="1">Uncharacterized protein</fullName>
    </submittedName>
</protein>
<dbReference type="EMBL" id="MN739916">
    <property type="protein sequence ID" value="QHT77112.1"/>
    <property type="molecule type" value="Genomic_DNA"/>
</dbReference>